<keyword evidence="3" id="KW-1185">Reference proteome</keyword>
<sequence length="341" mass="36821">MKVLACLLASLAPLSALKLGNWTKDAIPQITAGAKPESSFKQTKPAVGEKVSLDIFNASKLIVLQNLIRFSLDRQQCKERQAELVKGEALTPRYKLFSIKSATRTKQADHSSEIQAVFYVVRRGPCIVLTTSVDERLAANPWQKPPQLIPVFMKQANFPTKDKETVSPPLASGKPQEAAVPEKRLKRAVPVAVGASSNFTAPPISFESIVTARVQQENELHIHKSNFSIYLSISAPANPSVLSLRAVTSTEGRFKGNEAHCGFSRKASAGKCYGKFLDDPAAGKFKVLDFVCVHLNLPKQNEKGEENRAHAHKQHSSPVTGGITGAAPKAPDAAAATPVKA</sequence>
<feature type="signal peptide" evidence="2">
    <location>
        <begin position="1"/>
        <end position="16"/>
    </location>
</feature>
<feature type="region of interest" description="Disordered" evidence="1">
    <location>
        <begin position="303"/>
        <end position="341"/>
    </location>
</feature>
<reference evidence="4" key="1">
    <citation type="submission" date="2022-11" db="UniProtKB">
        <authorList>
            <consortium name="WormBaseParasite"/>
        </authorList>
    </citation>
    <scope>IDENTIFICATION</scope>
</reference>
<protein>
    <submittedName>
        <fullName evidence="4">Uncharacterized protein</fullName>
    </submittedName>
</protein>
<evidence type="ECO:0000313" key="3">
    <source>
        <dbReference type="Proteomes" id="UP000887565"/>
    </source>
</evidence>
<evidence type="ECO:0000256" key="1">
    <source>
        <dbReference type="SAM" id="MobiDB-lite"/>
    </source>
</evidence>
<dbReference type="Proteomes" id="UP000887565">
    <property type="component" value="Unplaced"/>
</dbReference>
<organism evidence="3 4">
    <name type="scientific">Romanomermis culicivorax</name>
    <name type="common">Nematode worm</name>
    <dbReference type="NCBI Taxonomy" id="13658"/>
    <lineage>
        <taxon>Eukaryota</taxon>
        <taxon>Metazoa</taxon>
        <taxon>Ecdysozoa</taxon>
        <taxon>Nematoda</taxon>
        <taxon>Enoplea</taxon>
        <taxon>Dorylaimia</taxon>
        <taxon>Mermithida</taxon>
        <taxon>Mermithoidea</taxon>
        <taxon>Mermithidae</taxon>
        <taxon>Romanomermis</taxon>
    </lineage>
</organism>
<feature type="compositionally biased region" description="Low complexity" evidence="1">
    <location>
        <begin position="326"/>
        <end position="341"/>
    </location>
</feature>
<feature type="region of interest" description="Disordered" evidence="1">
    <location>
        <begin position="162"/>
        <end position="181"/>
    </location>
</feature>
<feature type="chain" id="PRO_5038036042" evidence="2">
    <location>
        <begin position="17"/>
        <end position="341"/>
    </location>
</feature>
<evidence type="ECO:0000313" key="4">
    <source>
        <dbReference type="WBParaSite" id="nRc.2.0.1.t34216-RA"/>
    </source>
</evidence>
<evidence type="ECO:0000256" key="2">
    <source>
        <dbReference type="SAM" id="SignalP"/>
    </source>
</evidence>
<proteinExistence type="predicted"/>
<dbReference type="WBParaSite" id="nRc.2.0.1.t34216-RA">
    <property type="protein sequence ID" value="nRc.2.0.1.t34216-RA"/>
    <property type="gene ID" value="nRc.2.0.1.g34216"/>
</dbReference>
<accession>A0A915K653</accession>
<name>A0A915K653_ROMCU</name>
<dbReference type="AlphaFoldDB" id="A0A915K653"/>
<keyword evidence="2" id="KW-0732">Signal</keyword>